<comment type="function">
    <text evidence="1">Envelope protein required for virus entry into host cell and for cell-cell fusion (syncytium formation).</text>
</comment>
<dbReference type="GeneID" id="4363402"/>
<evidence type="ECO:0000256" key="2">
    <source>
        <dbReference type="ARBA" id="ARBA00004381"/>
    </source>
</evidence>
<feature type="transmembrane region" description="Helical" evidence="12">
    <location>
        <begin position="6"/>
        <end position="27"/>
    </location>
</feature>
<name>Q070A2_CPRVZ</name>
<evidence type="ECO:0000313" key="13">
    <source>
        <dbReference type="EMBL" id="ABJ09040.1"/>
    </source>
</evidence>
<dbReference type="KEGG" id="vg:4363402"/>
<dbReference type="EMBL" id="DQ356948">
    <property type="protein sequence ID" value="ABJ09040.1"/>
    <property type="molecule type" value="Genomic_DNA"/>
</dbReference>
<evidence type="ECO:0000256" key="12">
    <source>
        <dbReference type="SAM" id="Phobius"/>
    </source>
</evidence>
<dbReference type="InterPro" id="IPR007664">
    <property type="entry name" value="Poxvirus_A28"/>
</dbReference>
<evidence type="ECO:0000313" key="14">
    <source>
        <dbReference type="Proteomes" id="UP000011300"/>
    </source>
</evidence>
<proteinExistence type="predicted"/>
<keyword evidence="6" id="KW-0946">Virion</keyword>
<evidence type="ECO:0000256" key="8">
    <source>
        <dbReference type="ARBA" id="ARBA00022989"/>
    </source>
</evidence>
<keyword evidence="9 12" id="KW-0472">Membrane</keyword>
<gene>
    <name evidence="13" type="ORF">CRV149</name>
</gene>
<evidence type="ECO:0000256" key="5">
    <source>
        <dbReference type="ARBA" id="ARBA00022692"/>
    </source>
</evidence>
<dbReference type="GO" id="GO:0019031">
    <property type="term" value="C:viral envelope"/>
    <property type="evidence" value="ECO:0007669"/>
    <property type="project" value="InterPro"/>
</dbReference>
<evidence type="ECO:0000256" key="11">
    <source>
        <dbReference type="ARBA" id="ARBA00023296"/>
    </source>
</evidence>
<keyword evidence="8 12" id="KW-1133">Transmembrane helix</keyword>
<evidence type="ECO:0000256" key="1">
    <source>
        <dbReference type="ARBA" id="ARBA00004039"/>
    </source>
</evidence>
<keyword evidence="11" id="KW-1160">Virus entry into host cell</keyword>
<keyword evidence="5 12" id="KW-0812">Transmembrane</keyword>
<evidence type="ECO:0000256" key="6">
    <source>
        <dbReference type="ARBA" id="ARBA00022844"/>
    </source>
</evidence>
<dbReference type="GO" id="GO:0039663">
    <property type="term" value="P:membrane fusion involved in viral entry into host cell"/>
    <property type="evidence" value="ECO:0007669"/>
    <property type="project" value="UniProtKB-KW"/>
</dbReference>
<dbReference type="GO" id="GO:0046718">
    <property type="term" value="P:symbiont entry into host cell"/>
    <property type="evidence" value="ECO:0007669"/>
    <property type="project" value="UniProtKB-KW"/>
</dbReference>
<sequence>MNALSAFLLVVATCAVCVFLFQLYTVYENYGNIVEFNDEYRSLEYAKTIGGSYVDRTVYDPNDSVLDPKEKWRCVIRNGKYISVSKFGFKYDSVLGRTLEFPTMEDCINFNYGSIFTGDIYNPCTDPKSEECLFLKSVL</sequence>
<reference evidence="13 14" key="1">
    <citation type="journal article" date="2006" name="J. Virol.">
        <title>Genome of crocodilepox virus.</title>
        <authorList>
            <person name="Afonso C.L."/>
            <person name="Tulman E.R."/>
            <person name="Delhon G."/>
            <person name="Lu Z."/>
            <person name="Viljoen G.J."/>
            <person name="Wallace D.B."/>
            <person name="Kutish G.F."/>
            <person name="Rock D.L."/>
        </authorList>
    </citation>
    <scope>NUCLEOTIDE SEQUENCE [LARGE SCALE GENOMIC DNA]</scope>
    <source>
        <strain evidence="14">Isolate Crocodylus niloticus/Zimbabwe/Ume/2001</strain>
    </source>
</reference>
<dbReference type="GO" id="GO:0055036">
    <property type="term" value="C:virion membrane"/>
    <property type="evidence" value="ECO:0007669"/>
    <property type="project" value="UniProtKB-SubCell"/>
</dbReference>
<organismHost>
    <name type="scientific">Crocodylus johnstoni</name>
    <name type="common">Australian freshwater crocodile</name>
    <dbReference type="NCBI Taxonomy" id="184234"/>
</organismHost>
<comment type="subcellular location">
    <subcellularLocation>
        <location evidence="2">Virion membrane</location>
        <topology evidence="2">Single-pass membrane protein</topology>
    </subcellularLocation>
</comment>
<organismHost>
    <name type="scientific">Crocodylus niloticus</name>
    <name type="common">Nile crocodile</name>
    <name type="synonym">African crocodile</name>
    <dbReference type="NCBI Taxonomy" id="8501"/>
</organismHost>
<keyword evidence="4" id="KW-1162">Viral penetration into host cytoplasm</keyword>
<dbReference type="RefSeq" id="YP_784339.1">
    <property type="nucleotide sequence ID" value="NC_008030.1"/>
</dbReference>
<keyword evidence="7" id="KW-0426">Late protein</keyword>
<evidence type="ECO:0000256" key="4">
    <source>
        <dbReference type="ARBA" id="ARBA00022595"/>
    </source>
</evidence>
<organismHost>
    <name type="scientific">Crocodylus porosus</name>
    <name type="common">Saltwater crocodile</name>
    <name type="synonym">Estuarine crocodile</name>
    <dbReference type="NCBI Taxonomy" id="8502"/>
</organismHost>
<accession>Q070A2</accession>
<evidence type="ECO:0000256" key="3">
    <source>
        <dbReference type="ARBA" id="ARBA00022506"/>
    </source>
</evidence>
<dbReference type="Pfam" id="PF04584">
    <property type="entry name" value="Pox_A28"/>
    <property type="match status" value="1"/>
</dbReference>
<keyword evidence="10" id="KW-1015">Disulfide bond</keyword>
<keyword evidence="3" id="KW-1168">Fusion of virus membrane with host membrane</keyword>
<organism evidence="13 14">
    <name type="scientific">Nile crocodilepox virus (isolate Crocodylus niloticus/Zimbabwe/Ume/2001)</name>
    <name type="common">CRV</name>
    <dbReference type="NCBI Taxonomy" id="1289473"/>
    <lineage>
        <taxon>Viruses</taxon>
        <taxon>Varidnaviria</taxon>
        <taxon>Bamfordvirae</taxon>
        <taxon>Nucleocytoviricota</taxon>
        <taxon>Pokkesviricetes</taxon>
        <taxon>Chitovirales</taxon>
        <taxon>Poxviridae</taxon>
        <taxon>Chordopoxvirinae</taxon>
        <taxon>Crocodylidpoxvirus</taxon>
        <taxon>Crocodylidpoxvirus nilecrocodilepox</taxon>
        <taxon>Nile crocodilepox virus</taxon>
    </lineage>
</organism>
<keyword evidence="14" id="KW-1185">Reference proteome</keyword>
<evidence type="ECO:0000256" key="9">
    <source>
        <dbReference type="ARBA" id="ARBA00023136"/>
    </source>
</evidence>
<dbReference type="Proteomes" id="UP000011300">
    <property type="component" value="Segment"/>
</dbReference>
<evidence type="ECO:0000256" key="7">
    <source>
        <dbReference type="ARBA" id="ARBA00022921"/>
    </source>
</evidence>
<evidence type="ECO:0000256" key="10">
    <source>
        <dbReference type="ARBA" id="ARBA00023157"/>
    </source>
</evidence>
<protein>
    <submittedName>
        <fullName evidence="13">IMV membrane protein</fullName>
    </submittedName>
</protein>